<feature type="signal peptide" evidence="1">
    <location>
        <begin position="1"/>
        <end position="23"/>
    </location>
</feature>
<evidence type="ECO:0000313" key="2">
    <source>
        <dbReference type="EMBL" id="MDF1613186.1"/>
    </source>
</evidence>
<comment type="caution">
    <text evidence="2">The sequence shown here is derived from an EMBL/GenBank/DDBJ whole genome shotgun (WGS) entry which is preliminary data.</text>
</comment>
<gene>
    <name evidence="2" type="ORF">P0M35_13555</name>
</gene>
<name>A0AAE3TE56_9BACT</name>
<evidence type="ECO:0000313" key="3">
    <source>
        <dbReference type="Proteomes" id="UP001221302"/>
    </source>
</evidence>
<dbReference type="EMBL" id="JARGDL010000029">
    <property type="protein sequence ID" value="MDF1613186.1"/>
    <property type="molecule type" value="Genomic_DNA"/>
</dbReference>
<keyword evidence="1" id="KW-0732">Signal</keyword>
<dbReference type="RefSeq" id="WP_321536957.1">
    <property type="nucleotide sequence ID" value="NZ_JARGDL010000029.1"/>
</dbReference>
<evidence type="ECO:0000256" key="1">
    <source>
        <dbReference type="SAM" id="SignalP"/>
    </source>
</evidence>
<sequence length="264" mass="29696">MKNFSKLLIIVSLTLLMLSKAFSQSVWFVNPQNGLDITSLYSESQISLNFQYNWQRSSDPDIITHYIKLFAEPIGTYQSNIGGGIPQWFDLTPGTYQWRLELWEGDGIQGSIKTAEQTITFNVKHTFYVKNNFYYGIINVDNVQVTSPYKLKKFIGTSVIGGAIDQIFNNASYVWNESGINNSDWRRQSMLGTYSNSLSQSRDYTYTIVSNDNGASLIANLKKICNISFQNNYIGVGNGGVITVNGSQYNSPTSSFQVVEQNPI</sequence>
<organism evidence="2 3">
    <name type="scientific">Stygiobacter electus</name>
    <dbReference type="NCBI Taxonomy" id="3032292"/>
    <lineage>
        <taxon>Bacteria</taxon>
        <taxon>Pseudomonadati</taxon>
        <taxon>Ignavibacteriota</taxon>
        <taxon>Ignavibacteria</taxon>
        <taxon>Ignavibacteriales</taxon>
        <taxon>Melioribacteraceae</taxon>
        <taxon>Stygiobacter</taxon>
    </lineage>
</organism>
<keyword evidence="3" id="KW-1185">Reference proteome</keyword>
<feature type="non-terminal residue" evidence="2">
    <location>
        <position position="264"/>
    </location>
</feature>
<feature type="chain" id="PRO_5042112436" evidence="1">
    <location>
        <begin position="24"/>
        <end position="264"/>
    </location>
</feature>
<accession>A0AAE3TE56</accession>
<dbReference type="Proteomes" id="UP001221302">
    <property type="component" value="Unassembled WGS sequence"/>
</dbReference>
<dbReference type="AlphaFoldDB" id="A0AAE3TE56"/>
<protein>
    <submittedName>
        <fullName evidence="2">Uncharacterized protein</fullName>
    </submittedName>
</protein>
<proteinExistence type="predicted"/>
<reference evidence="2" key="1">
    <citation type="submission" date="2023-03" db="EMBL/GenBank/DDBJ databases">
        <title>Stygiobacter electus gen. nov., sp. nov., facultatively anaerobic thermotolerant bacterium of the class Ignavibacteria from a well of Yessentuki mineral water deposit.</title>
        <authorList>
            <person name="Podosokorskaya O.A."/>
            <person name="Elcheninov A.G."/>
            <person name="Petrova N.F."/>
            <person name="Zavarzina D.G."/>
            <person name="Kublanov I.V."/>
            <person name="Merkel A.Y."/>
        </authorList>
    </citation>
    <scope>NUCLEOTIDE SEQUENCE</scope>
    <source>
        <strain evidence="2">09-Me</strain>
    </source>
</reference>